<dbReference type="PANTHER" id="PTHR32470:SF2">
    <property type="entry name" value="NADH DEHYDROGENASE [UBIQUINONE] 1 ALPHA SUBCOMPLEX ASSEMBLY FACTOR 2"/>
    <property type="match status" value="1"/>
</dbReference>
<dbReference type="AlphaFoldDB" id="A0A830I1I7"/>
<organism evidence="3 4">
    <name type="scientific">Pycnococcus provasolii</name>
    <dbReference type="NCBI Taxonomy" id="41880"/>
    <lineage>
        <taxon>Eukaryota</taxon>
        <taxon>Viridiplantae</taxon>
        <taxon>Chlorophyta</taxon>
        <taxon>Pseudoscourfieldiophyceae</taxon>
        <taxon>Pseudoscourfieldiales</taxon>
        <taxon>Pycnococcaceae</taxon>
        <taxon>Pycnococcus</taxon>
    </lineage>
</organism>
<dbReference type="Proteomes" id="UP000660262">
    <property type="component" value="Unassembled WGS sequence"/>
</dbReference>
<sequence>MMLRVATRVTAARTSLPSFLNVLASHAPAHAPAHAHAHAHGPSTSCAVQPPGATVPRRLFFNDLFKTTTVVGRDDAGNVYHAEPFTDELTGETKEKRWVDPKGVTDPFEYDETKLPVEWLAWLRRTRGDPPTPEESRQAEAARLSLQTKVKQLRDEKRDGPPPMSVGT</sequence>
<dbReference type="InterPro" id="IPR052618">
    <property type="entry name" value="ComplexI_NDUFA12"/>
</dbReference>
<dbReference type="PANTHER" id="PTHR32470">
    <property type="entry name" value="ADH DEHYDROGENASE [UBIQUINONE] 1 ALPHA SUBCOMPLEX ASSEMBLY FACTOR 2"/>
    <property type="match status" value="1"/>
</dbReference>
<comment type="similarity">
    <text evidence="1">Belongs to the complex I NDUFA12 subunit family.</text>
</comment>
<protein>
    <recommendedName>
        <fullName evidence="5">NADH dehydrogenase [ubiquinone] 1 alpha subcomplex subunit 12</fullName>
    </recommendedName>
</protein>
<proteinExistence type="inferred from homology"/>
<dbReference type="GO" id="GO:0032981">
    <property type="term" value="P:mitochondrial respiratory chain complex I assembly"/>
    <property type="evidence" value="ECO:0007669"/>
    <property type="project" value="TreeGrafter"/>
</dbReference>
<dbReference type="InterPro" id="IPR007763">
    <property type="entry name" value="NDUFA12"/>
</dbReference>
<evidence type="ECO:0000256" key="1">
    <source>
        <dbReference type="ARBA" id="ARBA00007355"/>
    </source>
</evidence>
<comment type="caution">
    <text evidence="3">The sequence shown here is derived from an EMBL/GenBank/DDBJ whole genome shotgun (WGS) entry which is preliminary data.</text>
</comment>
<evidence type="ECO:0000256" key="2">
    <source>
        <dbReference type="SAM" id="MobiDB-lite"/>
    </source>
</evidence>
<accession>A0A830I1I7</accession>
<dbReference type="EMBL" id="BNJQ01000037">
    <property type="protein sequence ID" value="GHP11930.1"/>
    <property type="molecule type" value="Genomic_DNA"/>
</dbReference>
<gene>
    <name evidence="3" type="ORF">PPROV_001065700</name>
</gene>
<reference evidence="3" key="1">
    <citation type="submission" date="2020-10" db="EMBL/GenBank/DDBJ databases">
        <title>Unveiling of a novel bifunctional photoreceptor, Dualchrome1, isolated from a cosmopolitan green alga.</title>
        <authorList>
            <person name="Suzuki S."/>
            <person name="Kawachi M."/>
        </authorList>
    </citation>
    <scope>NUCLEOTIDE SEQUENCE</scope>
    <source>
        <strain evidence="3">NIES 2893</strain>
    </source>
</reference>
<evidence type="ECO:0008006" key="5">
    <source>
        <dbReference type="Google" id="ProtNLM"/>
    </source>
</evidence>
<dbReference type="GO" id="GO:0045271">
    <property type="term" value="C:respiratory chain complex I"/>
    <property type="evidence" value="ECO:0007669"/>
    <property type="project" value="InterPro"/>
</dbReference>
<evidence type="ECO:0000313" key="4">
    <source>
        <dbReference type="Proteomes" id="UP000660262"/>
    </source>
</evidence>
<keyword evidence="4" id="KW-1185">Reference proteome</keyword>
<name>A0A830I1I7_9CHLO</name>
<dbReference type="Pfam" id="PF05071">
    <property type="entry name" value="NDUFA12"/>
    <property type="match status" value="1"/>
</dbReference>
<dbReference type="OrthoDB" id="10255576at2759"/>
<dbReference type="GO" id="GO:0005739">
    <property type="term" value="C:mitochondrion"/>
    <property type="evidence" value="ECO:0007669"/>
    <property type="project" value="TreeGrafter"/>
</dbReference>
<evidence type="ECO:0000313" key="3">
    <source>
        <dbReference type="EMBL" id="GHP11930.1"/>
    </source>
</evidence>
<feature type="region of interest" description="Disordered" evidence="2">
    <location>
        <begin position="126"/>
        <end position="168"/>
    </location>
</feature>